<dbReference type="Gene3D" id="3.10.110.10">
    <property type="entry name" value="Ubiquitin Conjugating Enzyme"/>
    <property type="match status" value="1"/>
</dbReference>
<feature type="region of interest" description="Disordered" evidence="1">
    <location>
        <begin position="1"/>
        <end position="45"/>
    </location>
</feature>
<reference evidence="2 3" key="1">
    <citation type="journal article" date="2018" name="Proc. Natl. Acad. Sci. U.S.A.">
        <title>Draft genome sequence of Camellia sinensis var. sinensis provides insights into the evolution of the tea genome and tea quality.</title>
        <authorList>
            <person name="Wei C."/>
            <person name="Yang H."/>
            <person name="Wang S."/>
            <person name="Zhao J."/>
            <person name="Liu C."/>
            <person name="Gao L."/>
            <person name="Xia E."/>
            <person name="Lu Y."/>
            <person name="Tai Y."/>
            <person name="She G."/>
            <person name="Sun J."/>
            <person name="Cao H."/>
            <person name="Tong W."/>
            <person name="Gao Q."/>
            <person name="Li Y."/>
            <person name="Deng W."/>
            <person name="Jiang X."/>
            <person name="Wang W."/>
            <person name="Chen Q."/>
            <person name="Zhang S."/>
            <person name="Li H."/>
            <person name="Wu J."/>
            <person name="Wang P."/>
            <person name="Li P."/>
            <person name="Shi C."/>
            <person name="Zheng F."/>
            <person name="Jian J."/>
            <person name="Huang B."/>
            <person name="Shan D."/>
            <person name="Shi M."/>
            <person name="Fang C."/>
            <person name="Yue Y."/>
            <person name="Li F."/>
            <person name="Li D."/>
            <person name="Wei S."/>
            <person name="Han B."/>
            <person name="Jiang C."/>
            <person name="Yin Y."/>
            <person name="Xia T."/>
            <person name="Zhang Z."/>
            <person name="Bennetzen J.L."/>
            <person name="Zhao S."/>
            <person name="Wan X."/>
        </authorList>
    </citation>
    <scope>NUCLEOTIDE SEQUENCE [LARGE SCALE GENOMIC DNA]</scope>
    <source>
        <strain evidence="3">cv. Shuchazao</strain>
        <tissue evidence="2">Leaf</tissue>
    </source>
</reference>
<name>A0A4S4E804_CAMSN</name>
<dbReference type="EMBL" id="SDRB02006739">
    <property type="protein sequence ID" value="THG12202.1"/>
    <property type="molecule type" value="Genomic_DNA"/>
</dbReference>
<dbReference type="AlphaFoldDB" id="A0A4S4E804"/>
<feature type="region of interest" description="Disordered" evidence="1">
    <location>
        <begin position="180"/>
        <end position="204"/>
    </location>
</feature>
<evidence type="ECO:0000313" key="3">
    <source>
        <dbReference type="Proteomes" id="UP000306102"/>
    </source>
</evidence>
<dbReference type="SUPFAM" id="SSF54495">
    <property type="entry name" value="UBC-like"/>
    <property type="match status" value="1"/>
</dbReference>
<evidence type="ECO:0000256" key="1">
    <source>
        <dbReference type="SAM" id="MobiDB-lite"/>
    </source>
</evidence>
<protein>
    <recommendedName>
        <fullName evidence="4">UBC core domain-containing protein</fullName>
    </recommendedName>
</protein>
<organism evidence="2 3">
    <name type="scientific">Camellia sinensis var. sinensis</name>
    <name type="common">China tea</name>
    <dbReference type="NCBI Taxonomy" id="542762"/>
    <lineage>
        <taxon>Eukaryota</taxon>
        <taxon>Viridiplantae</taxon>
        <taxon>Streptophyta</taxon>
        <taxon>Embryophyta</taxon>
        <taxon>Tracheophyta</taxon>
        <taxon>Spermatophyta</taxon>
        <taxon>Magnoliopsida</taxon>
        <taxon>eudicotyledons</taxon>
        <taxon>Gunneridae</taxon>
        <taxon>Pentapetalae</taxon>
        <taxon>asterids</taxon>
        <taxon>Ericales</taxon>
        <taxon>Theaceae</taxon>
        <taxon>Camellia</taxon>
    </lineage>
</organism>
<gene>
    <name evidence="2" type="ORF">TEA_010899</name>
</gene>
<evidence type="ECO:0008006" key="4">
    <source>
        <dbReference type="Google" id="ProtNLM"/>
    </source>
</evidence>
<keyword evidence="3" id="KW-1185">Reference proteome</keyword>
<evidence type="ECO:0000313" key="2">
    <source>
        <dbReference type="EMBL" id="THG12202.1"/>
    </source>
</evidence>
<dbReference type="STRING" id="542762.A0A4S4E804"/>
<comment type="caution">
    <text evidence="2">The sequence shown here is derived from an EMBL/GenBank/DDBJ whole genome shotgun (WGS) entry which is preliminary data.</text>
</comment>
<feature type="region of interest" description="Disordered" evidence="1">
    <location>
        <begin position="258"/>
        <end position="285"/>
    </location>
</feature>
<sequence length="378" mass="41707">MNSSTGTSAGGGGGRGKSWPSTTSVSASGKRIQKEMSDLNLDPPSDCSAGPKGDNLYHWVATLIGPSDKPVVPGIARLYLADRAKHDELAAEWTLRFASTGYLSDVGTYISRVACILSMPYMVGYAMSIRWVQCTDFVKEQIQMTPQYVHLMEDVEKHKRERSAIQQVTFFTVKTRGVNDGTDQSRQEAAKPWSSLNKAEARIPKTRSRRCRGLDFSEIDHSNPPIALPAIHFGPRVTIAVTADEMGRAKIPKAKRVKRAKAKATTTEVESEEKSSTATEKRPVEVRDRPLQAGDSVLDSVEVGAALSTAVLLPVDINRMAELFEYENYALMMQHCVLAIQQGHFFTVKTEEFKKELTNKTKEAAKLLSSLNKAEARI</sequence>
<accession>A0A4S4E804</accession>
<proteinExistence type="predicted"/>
<dbReference type="InterPro" id="IPR016135">
    <property type="entry name" value="UBQ-conjugating_enzyme/RWD"/>
</dbReference>
<dbReference type="Proteomes" id="UP000306102">
    <property type="component" value="Unassembled WGS sequence"/>
</dbReference>
<feature type="compositionally biased region" description="Basic and acidic residues" evidence="1">
    <location>
        <begin position="272"/>
        <end position="285"/>
    </location>
</feature>